<organism evidence="1 2">
    <name type="scientific">Catharanthus roseus</name>
    <name type="common">Madagascar periwinkle</name>
    <name type="synonym">Vinca rosea</name>
    <dbReference type="NCBI Taxonomy" id="4058"/>
    <lineage>
        <taxon>Eukaryota</taxon>
        <taxon>Viridiplantae</taxon>
        <taxon>Streptophyta</taxon>
        <taxon>Embryophyta</taxon>
        <taxon>Tracheophyta</taxon>
        <taxon>Spermatophyta</taxon>
        <taxon>Magnoliopsida</taxon>
        <taxon>eudicotyledons</taxon>
        <taxon>Gunneridae</taxon>
        <taxon>Pentapetalae</taxon>
        <taxon>asterids</taxon>
        <taxon>lamiids</taxon>
        <taxon>Gentianales</taxon>
        <taxon>Apocynaceae</taxon>
        <taxon>Rauvolfioideae</taxon>
        <taxon>Vinceae</taxon>
        <taxon>Catharanthinae</taxon>
        <taxon>Catharanthus</taxon>
    </lineage>
</organism>
<sequence>MLGRAPIRKTTLAFSRFNFYDSPLKSFEGASLFHVCLVQSVSNTSFLSKNVSLPHFLHHHWSTNEGVYYHKKSFQECISHATRFRSNYSLPVFQPRYLSIKLLHSGNISNASIELKTDEDFVRFNIGNPTVKGRPGKKVKKAAKKVKMSRKAKLNELKFFRLKAKKKMKSPNPEVQIRYKLEKAKRKEAWLIEKLRKYELPKAPPETYDPEILTEEERFYLKRTGEKKKNYVPVGRRGVFGGVVLNMHLHWKKHETVKVVCRPCKPGQVHEYAAELARLSRGIVIDIKPDNTIIFYRGKNYVQPDAKAMSPTDTLSKAKALEKYRYQQSLEHTSQFIEKLEKELEEYHEYLAHKERGECAT</sequence>
<gene>
    <name evidence="1" type="ORF">M9H77_20734</name>
</gene>
<keyword evidence="2" id="KW-1185">Reference proteome</keyword>
<name>A0ACC0APK5_CATRO</name>
<dbReference type="EMBL" id="CM044705">
    <property type="protein sequence ID" value="KAI5661411.1"/>
    <property type="molecule type" value="Genomic_DNA"/>
</dbReference>
<proteinExistence type="predicted"/>
<dbReference type="Proteomes" id="UP001060085">
    <property type="component" value="Linkage Group LG05"/>
</dbReference>
<evidence type="ECO:0000313" key="1">
    <source>
        <dbReference type="EMBL" id="KAI5661411.1"/>
    </source>
</evidence>
<reference evidence="2" key="1">
    <citation type="journal article" date="2023" name="Nat. Plants">
        <title>Single-cell RNA sequencing provides a high-resolution roadmap for understanding the multicellular compartmentation of specialized metabolism.</title>
        <authorList>
            <person name="Sun S."/>
            <person name="Shen X."/>
            <person name="Li Y."/>
            <person name="Li Y."/>
            <person name="Wang S."/>
            <person name="Li R."/>
            <person name="Zhang H."/>
            <person name="Shen G."/>
            <person name="Guo B."/>
            <person name="Wei J."/>
            <person name="Xu J."/>
            <person name="St-Pierre B."/>
            <person name="Chen S."/>
            <person name="Sun C."/>
        </authorList>
    </citation>
    <scope>NUCLEOTIDE SEQUENCE [LARGE SCALE GENOMIC DNA]</scope>
</reference>
<accession>A0ACC0APK5</accession>
<protein>
    <submittedName>
        <fullName evidence="1">Uncharacterized protein</fullName>
    </submittedName>
</protein>
<comment type="caution">
    <text evidence="1">The sequence shown here is derived from an EMBL/GenBank/DDBJ whole genome shotgun (WGS) entry which is preliminary data.</text>
</comment>
<evidence type="ECO:0000313" key="2">
    <source>
        <dbReference type="Proteomes" id="UP001060085"/>
    </source>
</evidence>